<protein>
    <submittedName>
        <fullName evidence="2">Uncharacterized protein</fullName>
    </submittedName>
</protein>
<evidence type="ECO:0000313" key="3">
    <source>
        <dbReference type="Proteomes" id="UP001597052"/>
    </source>
</evidence>
<name>A0ABD6D319_9EURY</name>
<feature type="transmembrane region" description="Helical" evidence="1">
    <location>
        <begin position="52"/>
        <end position="75"/>
    </location>
</feature>
<organism evidence="2 3">
    <name type="scientific">Halohasta litorea</name>
    <dbReference type="NCBI Taxonomy" id="869891"/>
    <lineage>
        <taxon>Archaea</taxon>
        <taxon>Methanobacteriati</taxon>
        <taxon>Methanobacteriota</taxon>
        <taxon>Stenosarchaea group</taxon>
        <taxon>Halobacteria</taxon>
        <taxon>Halobacteriales</taxon>
        <taxon>Haloferacaceae</taxon>
        <taxon>Halohasta</taxon>
    </lineage>
</organism>
<comment type="caution">
    <text evidence="2">The sequence shown here is derived from an EMBL/GenBank/DDBJ whole genome shotgun (WGS) entry which is preliminary data.</text>
</comment>
<feature type="transmembrane region" description="Helical" evidence="1">
    <location>
        <begin position="20"/>
        <end position="40"/>
    </location>
</feature>
<evidence type="ECO:0000256" key="1">
    <source>
        <dbReference type="SAM" id="Phobius"/>
    </source>
</evidence>
<proteinExistence type="predicted"/>
<keyword evidence="3" id="KW-1185">Reference proteome</keyword>
<accession>A0ABD6D319</accession>
<dbReference type="RefSeq" id="WP_256394299.1">
    <property type="nucleotide sequence ID" value="NZ_JANHDJ010000001.1"/>
</dbReference>
<sequence>MTLQQFLTREFNLQNAGFSLAWILTLVLLLPVQLASIIVFDSTGLDTIAPDLVFTVAVPAVVLTLAPTVIAYRLYTPRAAHATAAVAFVAFGLIAAYTVQFYGMCGLGC</sequence>
<dbReference type="AlphaFoldDB" id="A0ABD6D319"/>
<dbReference type="Proteomes" id="UP001597052">
    <property type="component" value="Unassembled WGS sequence"/>
</dbReference>
<keyword evidence="1" id="KW-0472">Membrane</keyword>
<dbReference type="EMBL" id="JBHUDM010000001">
    <property type="protein sequence ID" value="MFD1640594.1"/>
    <property type="molecule type" value="Genomic_DNA"/>
</dbReference>
<keyword evidence="1" id="KW-0812">Transmembrane</keyword>
<keyword evidence="1" id="KW-1133">Transmembrane helix</keyword>
<evidence type="ECO:0000313" key="2">
    <source>
        <dbReference type="EMBL" id="MFD1640594.1"/>
    </source>
</evidence>
<gene>
    <name evidence="2" type="ORF">ACFSBW_01720</name>
</gene>
<reference evidence="2 3" key="1">
    <citation type="journal article" date="2019" name="Int. J. Syst. Evol. Microbiol.">
        <title>The Global Catalogue of Microorganisms (GCM) 10K type strain sequencing project: providing services to taxonomists for standard genome sequencing and annotation.</title>
        <authorList>
            <consortium name="The Broad Institute Genomics Platform"/>
            <consortium name="The Broad Institute Genome Sequencing Center for Infectious Disease"/>
            <person name="Wu L."/>
            <person name="Ma J."/>
        </authorList>
    </citation>
    <scope>NUCLEOTIDE SEQUENCE [LARGE SCALE GENOMIC DNA]</scope>
    <source>
        <strain evidence="2 3">CGMCC 1.10593</strain>
    </source>
</reference>
<feature type="transmembrane region" description="Helical" evidence="1">
    <location>
        <begin position="82"/>
        <end position="103"/>
    </location>
</feature>